<accession>A0A832MM62</accession>
<evidence type="ECO:0000259" key="2">
    <source>
        <dbReference type="Pfam" id="PF13860"/>
    </source>
</evidence>
<protein>
    <recommendedName>
        <fullName evidence="2">FlgD/Vpr Ig-like domain-containing protein</fullName>
    </recommendedName>
</protein>
<organism evidence="3">
    <name type="scientific">Eiseniibacteriota bacterium</name>
    <dbReference type="NCBI Taxonomy" id="2212470"/>
    <lineage>
        <taxon>Bacteria</taxon>
        <taxon>Candidatus Eiseniibacteriota</taxon>
    </lineage>
</organism>
<dbReference type="Pfam" id="PF13860">
    <property type="entry name" value="FlgD_ig"/>
    <property type="match status" value="1"/>
</dbReference>
<feature type="domain" description="FlgD/Vpr Ig-like" evidence="2">
    <location>
        <begin position="804"/>
        <end position="857"/>
    </location>
</feature>
<sequence>MPGRLARRHAAAWPAALLCAALCGAVFALLPPLVPAALAQEGDDEQARLEALARMKRDAVWEGARARAAAAAALRGAAGRAAARPGARRLTPGAPEPRPSLGAPFGAPRTSAVTPEVLVNDNTSDLFLGITNSEVALGAVGPFVLAAWNDGAGNDRQGWALSTDGGGTFVDGGAVPPLPAGWQWRSDPVVCASPSVGRIMYAALAESTAARNGLWLGGYYPGIGGWEPWTLVRAENTAQFIVDKPWLACDPTTDTFHLVYTLFDIAGATNHIVEQTVVGLPLGSAIGPAVTLSSPADAGRVQGARVVMRPGGERAATWAVLGTGFDDHLRYRETAAGLWQPEVTVADFYSHFGTGAPGFNRPVSVYFPSLAVNEAAGPAHGRRWIAWSESFNHLDDILSFPPVATGPTVAEIEPNGTNAQATSFVPGDILRGVTSAVSPADVDYFAATLNSGDHLLLWCDSLPPAQTYRLEVEGPAGLKLAFGGDTRTGPTVQHAYFFVTAPAPGAYFVRFRPAFGAGSSFTGGYRVRTWLASPSPGDRATDRRDAFAALSDDGVNWAVTGRVADSPLGSDDWLPEVAVAADGYPHATWYDFRTDAYLARSRVRVARAGTPAAWDPSVELASVDSDWSAAQSNLAPNQGDYNALVRDADLLRAGWADARHGTPDVFATAWGTRWDMLCPPDASAPAGATVTTDLHFPNLNPVSGYDMRLTVADLNGYFAPTVTHIPIPPLGLHVESVTHTMPFVPPGTVIDMVATAEPEGGGSPDTCRWRFTVTAPTAASGAPPALSLAPPAPNPARGDVAIGYALPRDGRVRLALYGANGALVRVLEDDARAAGAHVARWDGRDGSGRRVAPGLYFARLEIEGGERLERKVVRVD</sequence>
<proteinExistence type="predicted"/>
<evidence type="ECO:0000256" key="1">
    <source>
        <dbReference type="SAM" id="MobiDB-lite"/>
    </source>
</evidence>
<comment type="caution">
    <text evidence="3">The sequence shown here is derived from an EMBL/GenBank/DDBJ whole genome shotgun (WGS) entry which is preliminary data.</text>
</comment>
<dbReference type="InterPro" id="IPR025965">
    <property type="entry name" value="FlgD/Vpr_Ig-like"/>
</dbReference>
<evidence type="ECO:0000313" key="3">
    <source>
        <dbReference type="EMBL" id="HGZ42578.1"/>
    </source>
</evidence>
<dbReference type="EMBL" id="DSQF01000006">
    <property type="protein sequence ID" value="HGZ42578.1"/>
    <property type="molecule type" value="Genomic_DNA"/>
</dbReference>
<gene>
    <name evidence="3" type="ORF">ENR23_03975</name>
</gene>
<reference evidence="3" key="1">
    <citation type="journal article" date="2020" name="mSystems">
        <title>Genome- and Community-Level Interaction Insights into Carbon Utilization and Element Cycling Functions of Hydrothermarchaeota in Hydrothermal Sediment.</title>
        <authorList>
            <person name="Zhou Z."/>
            <person name="Liu Y."/>
            <person name="Xu W."/>
            <person name="Pan J."/>
            <person name="Luo Z.H."/>
            <person name="Li M."/>
        </authorList>
    </citation>
    <scope>NUCLEOTIDE SEQUENCE [LARGE SCALE GENOMIC DNA]</scope>
    <source>
        <strain evidence="3">SpSt-381</strain>
    </source>
</reference>
<dbReference type="Gene3D" id="2.60.120.380">
    <property type="match status" value="1"/>
</dbReference>
<dbReference type="Gene3D" id="2.60.40.4070">
    <property type="match status" value="1"/>
</dbReference>
<feature type="region of interest" description="Disordered" evidence="1">
    <location>
        <begin position="82"/>
        <end position="109"/>
    </location>
</feature>
<feature type="compositionally biased region" description="Low complexity" evidence="1">
    <location>
        <begin position="82"/>
        <end position="93"/>
    </location>
</feature>
<name>A0A832MM62_UNCEI</name>
<dbReference type="AlphaFoldDB" id="A0A832MM62"/>